<gene>
    <name evidence="3" type="ORF">F8O01_10365</name>
</gene>
<dbReference type="AlphaFoldDB" id="A0A7J5BQP8"/>
<dbReference type="InterPro" id="IPR023286">
    <property type="entry name" value="ABATE_dom_sf"/>
</dbReference>
<dbReference type="EMBL" id="WBJZ01000012">
    <property type="protein sequence ID" value="KAB1656270.1"/>
    <property type="molecule type" value="Genomic_DNA"/>
</dbReference>
<proteinExistence type="predicted"/>
<dbReference type="SUPFAM" id="SSF160904">
    <property type="entry name" value="Jann2411-like"/>
    <property type="match status" value="1"/>
</dbReference>
<dbReference type="OrthoDB" id="3531194at2"/>
<evidence type="ECO:0000256" key="1">
    <source>
        <dbReference type="SAM" id="MobiDB-lite"/>
    </source>
</evidence>
<dbReference type="InterPro" id="IPR021005">
    <property type="entry name" value="Znf_CGNR"/>
</dbReference>
<reference evidence="3 4" key="1">
    <citation type="submission" date="2019-09" db="EMBL/GenBank/DDBJ databases">
        <title>Phylogeny of genus Pseudoclavibacter and closely related genus.</title>
        <authorList>
            <person name="Li Y."/>
        </authorList>
    </citation>
    <scope>NUCLEOTIDE SEQUENCE [LARGE SCALE GENOMIC DNA]</scope>
    <source>
        <strain evidence="3 4">DSM 23821</strain>
    </source>
</reference>
<sequence>MPRACCNGIVHFNHYGREPIALGVDLANDPPRDAPELVRRCTSAGLVIDLPTSEDDLDHTLGFLDRWRAIAAQTDRGRRADALNVLLAEYAAAPRLTDHAGDGWHLHFREDDVAVGRQIAALITVGTALHLTQLGMDRWGVCAAGECERVFADVSRGGRQRHCSPACANRERVRRHRAGSGGVRTSRPVGASANRST</sequence>
<dbReference type="PANTHER" id="PTHR35525">
    <property type="entry name" value="BLL6575 PROTEIN"/>
    <property type="match status" value="1"/>
</dbReference>
<feature type="region of interest" description="Disordered" evidence="1">
    <location>
        <begin position="174"/>
        <end position="197"/>
    </location>
</feature>
<accession>A0A7J5BQP8</accession>
<dbReference type="Proteomes" id="UP000467240">
    <property type="component" value="Unassembled WGS sequence"/>
</dbReference>
<comment type="caution">
    <text evidence="3">The sequence shown here is derived from an EMBL/GenBank/DDBJ whole genome shotgun (WGS) entry which is preliminary data.</text>
</comment>
<protein>
    <submittedName>
        <fullName evidence="3">CGNR zinc finger domain-containing protein</fullName>
    </submittedName>
</protein>
<dbReference type="PANTHER" id="PTHR35525:SF3">
    <property type="entry name" value="BLL6575 PROTEIN"/>
    <property type="match status" value="1"/>
</dbReference>
<dbReference type="Gene3D" id="1.10.3300.10">
    <property type="entry name" value="Jann2411-like domain"/>
    <property type="match status" value="1"/>
</dbReference>
<keyword evidence="4" id="KW-1185">Reference proteome</keyword>
<dbReference type="Pfam" id="PF11706">
    <property type="entry name" value="zf-CGNR"/>
    <property type="match status" value="1"/>
</dbReference>
<organism evidence="3 4">
    <name type="scientific">Pseudoclavibacter chungangensis</name>
    <dbReference type="NCBI Taxonomy" id="587635"/>
    <lineage>
        <taxon>Bacteria</taxon>
        <taxon>Bacillati</taxon>
        <taxon>Actinomycetota</taxon>
        <taxon>Actinomycetes</taxon>
        <taxon>Micrococcales</taxon>
        <taxon>Microbacteriaceae</taxon>
        <taxon>Pseudoclavibacter</taxon>
    </lineage>
</organism>
<evidence type="ECO:0000313" key="3">
    <source>
        <dbReference type="EMBL" id="KAB1656270.1"/>
    </source>
</evidence>
<dbReference type="InterPro" id="IPR010852">
    <property type="entry name" value="ABATE"/>
</dbReference>
<evidence type="ECO:0000259" key="2">
    <source>
        <dbReference type="Pfam" id="PF11706"/>
    </source>
</evidence>
<evidence type="ECO:0000313" key="4">
    <source>
        <dbReference type="Proteomes" id="UP000467240"/>
    </source>
</evidence>
<name>A0A7J5BQP8_9MICO</name>
<feature type="domain" description="Zinc finger CGNR" evidence="2">
    <location>
        <begin position="138"/>
        <end position="178"/>
    </location>
</feature>